<feature type="region of interest" description="Disordered" evidence="5">
    <location>
        <begin position="566"/>
        <end position="614"/>
    </location>
</feature>
<evidence type="ECO:0000256" key="2">
    <source>
        <dbReference type="ARBA" id="ARBA00023136"/>
    </source>
</evidence>
<dbReference type="InterPro" id="IPR013783">
    <property type="entry name" value="Ig-like_fold"/>
</dbReference>
<gene>
    <name evidence="7" type="ORF">FK004_04160</name>
</gene>
<dbReference type="InterPro" id="IPR011990">
    <property type="entry name" value="TPR-like_helical_dom_sf"/>
</dbReference>
<evidence type="ECO:0000256" key="4">
    <source>
        <dbReference type="PROSITE-ProRule" id="PRU00473"/>
    </source>
</evidence>
<evidence type="ECO:0000259" key="6">
    <source>
        <dbReference type="PROSITE" id="PS51123"/>
    </source>
</evidence>
<dbReference type="PROSITE" id="PS51123">
    <property type="entry name" value="OMPA_2"/>
    <property type="match status" value="1"/>
</dbReference>
<evidence type="ECO:0000256" key="5">
    <source>
        <dbReference type="SAM" id="MobiDB-lite"/>
    </source>
</evidence>
<dbReference type="InterPro" id="IPR050330">
    <property type="entry name" value="Bact_OuterMem_StrucFunc"/>
</dbReference>
<dbReference type="PANTHER" id="PTHR30329:SF21">
    <property type="entry name" value="LIPOPROTEIN YIAD-RELATED"/>
    <property type="match status" value="1"/>
</dbReference>
<evidence type="ECO:0000256" key="3">
    <source>
        <dbReference type="ARBA" id="ARBA00023237"/>
    </source>
</evidence>
<dbReference type="Gene3D" id="1.25.40.10">
    <property type="entry name" value="Tetratricopeptide repeat domain"/>
    <property type="match status" value="1"/>
</dbReference>
<dbReference type="SUPFAM" id="SSF49478">
    <property type="entry name" value="Cna protein B-type domain"/>
    <property type="match status" value="1"/>
</dbReference>
<dbReference type="InterPro" id="IPR036737">
    <property type="entry name" value="OmpA-like_sf"/>
</dbReference>
<organism evidence="7 8">
    <name type="scientific">Flavobacterium kingsejongi</name>
    <dbReference type="NCBI Taxonomy" id="1678728"/>
    <lineage>
        <taxon>Bacteria</taxon>
        <taxon>Pseudomonadati</taxon>
        <taxon>Bacteroidota</taxon>
        <taxon>Flavobacteriia</taxon>
        <taxon>Flavobacteriales</taxon>
        <taxon>Flavobacteriaceae</taxon>
        <taxon>Flavobacterium</taxon>
    </lineage>
</organism>
<feature type="domain" description="OmpA-like" evidence="6">
    <location>
        <begin position="610"/>
        <end position="733"/>
    </location>
</feature>
<dbReference type="RefSeq" id="WP_108736122.1">
    <property type="nucleotide sequence ID" value="NZ_CP020919.1"/>
</dbReference>
<dbReference type="CDD" id="cd07185">
    <property type="entry name" value="OmpA_C-like"/>
    <property type="match status" value="1"/>
</dbReference>
<evidence type="ECO:0000313" key="8">
    <source>
        <dbReference type="Proteomes" id="UP000244677"/>
    </source>
</evidence>
<dbReference type="InterPro" id="IPR011659">
    <property type="entry name" value="WD40"/>
</dbReference>
<dbReference type="Gene3D" id="3.30.1330.60">
    <property type="entry name" value="OmpA-like domain"/>
    <property type="match status" value="1"/>
</dbReference>
<dbReference type="Pfam" id="PF07676">
    <property type="entry name" value="PD40"/>
    <property type="match status" value="3"/>
</dbReference>
<dbReference type="InterPro" id="IPR006664">
    <property type="entry name" value="OMP_bac"/>
</dbReference>
<dbReference type="Gene3D" id="2.60.40.10">
    <property type="entry name" value="Immunoglobulins"/>
    <property type="match status" value="1"/>
</dbReference>
<dbReference type="Pfam" id="PF00691">
    <property type="entry name" value="OmpA"/>
    <property type="match status" value="1"/>
</dbReference>
<dbReference type="PANTHER" id="PTHR30329">
    <property type="entry name" value="STATOR ELEMENT OF FLAGELLAR MOTOR COMPLEX"/>
    <property type="match status" value="1"/>
</dbReference>
<sequence>MKVYFTLLTFAVLSFHTYSQQKDLHKANKKYDQFAYVEAGELYTKFVDKGYRSALAYTRLGDIYYLNGNMPEALKWYTLMHGMQNETAIDPVHLFRYGQCLRAAGDYDAAAGVLESVNKHCTGAACDSLNTMTNLEAIEKLSGRYTLRPVSLNSGSSDYGVAFYKDRAVIYTSARAVDATAQIDRWSNKPFFKLFNATIADNGDLIASKILEKTEQSKYHESTPAFTRDGKTMYFTRSGRRYNKKRRDTEKTNQLKIYRATINAEGLWDSLQELPFNSASFSNAHPTLSKDEKTLIFASDRPGSLGLTDLYRVAINDDGTFGEVVSLGNEINTPGRESFPYVGPDGTLYFSSDGHAGLGGLDVYEARVDSDGVFAILNMGKPINSTQDDFTFVMDPENNQGYVASNRFGNDAVFTVFPVDQEAISTNEMILFGTLQDHDQKLITGITKITAYDEEGNLVDEFFTDANGEYLVKLPRGRYMLRYENPGFLISKLVVGNTAADDNQMVRLNVELEPDPDYQNNLKAITKNEVKDSDGNHPFVKGFIHREKNVTGIITDENGHDLALAGENVPEDTAGGLNEEGESNGSDRNNSSKDNQANATNSDNPNEYEGTLTDSEFDVDPVYFEFDKSRITKEAVVQLDNVIRILKNNPRLSLDIRSYTDSRGRSSYNDALSERRTSSVMNYILEHGIDYDRVSGRGYGEQHTVNQCTDDVPCAESEHALNRRSEFIFIGHKK</sequence>
<dbReference type="OrthoDB" id="9809364at2"/>
<dbReference type="SUPFAM" id="SSF103088">
    <property type="entry name" value="OmpA-like"/>
    <property type="match status" value="1"/>
</dbReference>
<dbReference type="PRINTS" id="PR01021">
    <property type="entry name" value="OMPADOMAIN"/>
</dbReference>
<proteinExistence type="predicted"/>
<accession>A0A2S1LL49</accession>
<comment type="subcellular location">
    <subcellularLocation>
        <location evidence="1">Cell outer membrane</location>
    </subcellularLocation>
</comment>
<name>A0A2S1LL49_9FLAO</name>
<reference evidence="7 8" key="1">
    <citation type="submission" date="2017-04" db="EMBL/GenBank/DDBJ databases">
        <title>Complete genome sequence of Flavobacterium kingsejong AJ004.</title>
        <authorList>
            <person name="Lee P.C."/>
        </authorList>
    </citation>
    <scope>NUCLEOTIDE SEQUENCE [LARGE SCALE GENOMIC DNA]</scope>
    <source>
        <strain evidence="7 8">AJ004</strain>
    </source>
</reference>
<dbReference type="Gene3D" id="2.120.10.30">
    <property type="entry name" value="TolB, C-terminal domain"/>
    <property type="match status" value="1"/>
</dbReference>
<dbReference type="GO" id="GO:0009279">
    <property type="term" value="C:cell outer membrane"/>
    <property type="evidence" value="ECO:0007669"/>
    <property type="project" value="UniProtKB-SubCell"/>
</dbReference>
<dbReference type="EMBL" id="CP020919">
    <property type="protein sequence ID" value="AWG24485.1"/>
    <property type="molecule type" value="Genomic_DNA"/>
</dbReference>
<feature type="compositionally biased region" description="Polar residues" evidence="5">
    <location>
        <begin position="587"/>
        <end position="605"/>
    </location>
</feature>
<dbReference type="InterPro" id="IPR006665">
    <property type="entry name" value="OmpA-like"/>
</dbReference>
<dbReference type="SUPFAM" id="SSF48452">
    <property type="entry name" value="TPR-like"/>
    <property type="match status" value="1"/>
</dbReference>
<keyword evidence="3" id="KW-0998">Cell outer membrane</keyword>
<keyword evidence="8" id="KW-1185">Reference proteome</keyword>
<dbReference type="InterPro" id="IPR011042">
    <property type="entry name" value="6-blade_b-propeller_TolB-like"/>
</dbReference>
<evidence type="ECO:0000313" key="7">
    <source>
        <dbReference type="EMBL" id="AWG24485.1"/>
    </source>
</evidence>
<evidence type="ECO:0000256" key="1">
    <source>
        <dbReference type="ARBA" id="ARBA00004442"/>
    </source>
</evidence>
<dbReference type="Proteomes" id="UP000244677">
    <property type="component" value="Chromosome"/>
</dbReference>
<dbReference type="SUPFAM" id="SSF82171">
    <property type="entry name" value="DPP6 N-terminal domain-like"/>
    <property type="match status" value="1"/>
</dbReference>
<dbReference type="AlphaFoldDB" id="A0A2S1LL49"/>
<protein>
    <recommendedName>
        <fullName evidence="6">OmpA-like domain-containing protein</fullName>
    </recommendedName>
</protein>
<dbReference type="KEGG" id="fki:FK004_04160"/>
<keyword evidence="2 4" id="KW-0472">Membrane</keyword>